<dbReference type="EMBL" id="FOHS01000002">
    <property type="protein sequence ID" value="SET54796.1"/>
    <property type="molecule type" value="Genomic_DNA"/>
</dbReference>
<dbReference type="OrthoDB" id="884075at2"/>
<dbReference type="Proteomes" id="UP000198697">
    <property type="component" value="Unassembled WGS sequence"/>
</dbReference>
<sequence length="187" mass="20736">MDTLPHRTRLRLSQEMMADWLGVPRSSLALTERGYQSTTTAMGVQQTRLMLAVQGLVYDGAGGSFPAPLALPEPLPDAKELEYRLRQCRAKMQHLELQLTILHRRADPYLARLAAVPALRAYPGPVANPEDEADWLTIFELEARKQLREKCGATARLLLEARLAGLQREAEVLAEALTSSTAPEPLP</sequence>
<proteinExistence type="predicted"/>
<protein>
    <submittedName>
        <fullName evidence="2">Uncharacterized protein</fullName>
    </submittedName>
</protein>
<keyword evidence="1" id="KW-0175">Coiled coil</keyword>
<dbReference type="RefSeq" id="WP_143069781.1">
    <property type="nucleotide sequence ID" value="NZ_FOHS01000002.1"/>
</dbReference>
<evidence type="ECO:0000313" key="2">
    <source>
        <dbReference type="EMBL" id="SET54796.1"/>
    </source>
</evidence>
<keyword evidence="3" id="KW-1185">Reference proteome</keyword>
<feature type="coiled-coil region" evidence="1">
    <location>
        <begin position="78"/>
        <end position="105"/>
    </location>
</feature>
<organism evidence="2 3">
    <name type="scientific">Hymenobacter actinosclerus</name>
    <dbReference type="NCBI Taxonomy" id="82805"/>
    <lineage>
        <taxon>Bacteria</taxon>
        <taxon>Pseudomonadati</taxon>
        <taxon>Bacteroidota</taxon>
        <taxon>Cytophagia</taxon>
        <taxon>Cytophagales</taxon>
        <taxon>Hymenobacteraceae</taxon>
        <taxon>Hymenobacter</taxon>
    </lineage>
</organism>
<accession>A0A1I0F9U7</accession>
<gene>
    <name evidence="2" type="ORF">SAMN04487998_2178</name>
</gene>
<name>A0A1I0F9U7_9BACT</name>
<evidence type="ECO:0000256" key="1">
    <source>
        <dbReference type="SAM" id="Coils"/>
    </source>
</evidence>
<reference evidence="3" key="1">
    <citation type="submission" date="2016-10" db="EMBL/GenBank/DDBJ databases">
        <authorList>
            <person name="Varghese N."/>
            <person name="Submissions S."/>
        </authorList>
    </citation>
    <scope>NUCLEOTIDE SEQUENCE [LARGE SCALE GENOMIC DNA]</scope>
    <source>
        <strain evidence="3">DSM 15310</strain>
    </source>
</reference>
<dbReference type="STRING" id="82805.SAMN04487998_2178"/>
<dbReference type="AlphaFoldDB" id="A0A1I0F9U7"/>
<evidence type="ECO:0000313" key="3">
    <source>
        <dbReference type="Proteomes" id="UP000198697"/>
    </source>
</evidence>